<dbReference type="CDD" id="cd08252">
    <property type="entry name" value="AL_MDR"/>
    <property type="match status" value="1"/>
</dbReference>
<feature type="domain" description="Enoyl reductase (ER)" evidence="2">
    <location>
        <begin position="15"/>
        <end position="335"/>
    </location>
</feature>
<dbReference type="Gene3D" id="3.40.50.720">
    <property type="entry name" value="NAD(P)-binding Rossmann-like Domain"/>
    <property type="match status" value="1"/>
</dbReference>
<dbReference type="Pfam" id="PF13602">
    <property type="entry name" value="ADH_zinc_N_2"/>
    <property type="match status" value="1"/>
</dbReference>
<evidence type="ECO:0000259" key="2">
    <source>
        <dbReference type="SMART" id="SM00829"/>
    </source>
</evidence>
<dbReference type="InterPro" id="IPR036291">
    <property type="entry name" value="NAD(P)-bd_dom_sf"/>
</dbReference>
<dbReference type="InterPro" id="IPR052733">
    <property type="entry name" value="Chloroplast_QOR"/>
</dbReference>
<dbReference type="EMBL" id="JAESND010000008">
    <property type="protein sequence ID" value="MBM3117152.1"/>
    <property type="molecule type" value="Genomic_DNA"/>
</dbReference>
<keyword evidence="1" id="KW-0479">Metal-binding</keyword>
<evidence type="ECO:0000313" key="4">
    <source>
        <dbReference type="Proteomes" id="UP000809431"/>
    </source>
</evidence>
<reference evidence="3 4" key="1">
    <citation type="submission" date="2021-01" db="EMBL/GenBank/DDBJ databases">
        <title>Draft Genome Sequence and Polyhydroxyalkanoate Biosynthetic Potential of Jeongeupia naejangsanensis Type Strain DSM 24253.</title>
        <authorList>
            <person name="Turrini P."/>
            <person name="Artuso I."/>
            <person name="Lugli G.A."/>
            <person name="Frangipani E."/>
            <person name="Ventura M."/>
            <person name="Visca P."/>
        </authorList>
    </citation>
    <scope>NUCLEOTIDE SEQUENCE [LARGE SCALE GENOMIC DNA]</scope>
    <source>
        <strain evidence="3 4">DSM 24253</strain>
    </source>
</reference>
<dbReference type="InterPro" id="IPR014182">
    <property type="entry name" value="ADH_Zn_typ-1"/>
</dbReference>
<evidence type="ECO:0000256" key="1">
    <source>
        <dbReference type="RuleBase" id="RU364000"/>
    </source>
</evidence>
<dbReference type="Gene3D" id="3.90.180.10">
    <property type="entry name" value="Medium-chain alcohol dehydrogenases, catalytic domain"/>
    <property type="match status" value="1"/>
</dbReference>
<comment type="caution">
    <text evidence="3">The sequence shown here is derived from an EMBL/GenBank/DDBJ whole genome shotgun (WGS) entry which is preliminary data.</text>
</comment>
<dbReference type="PROSITE" id="PS01162">
    <property type="entry name" value="QOR_ZETA_CRYSTAL"/>
    <property type="match status" value="1"/>
</dbReference>
<dbReference type="NCBIfam" id="TIGR02817">
    <property type="entry name" value="adh_fam_1"/>
    <property type="match status" value="1"/>
</dbReference>
<dbReference type="Proteomes" id="UP000809431">
    <property type="component" value="Unassembled WGS sequence"/>
</dbReference>
<dbReference type="InterPro" id="IPR020843">
    <property type="entry name" value="ER"/>
</dbReference>
<proteinExistence type="inferred from homology"/>
<dbReference type="SUPFAM" id="SSF50129">
    <property type="entry name" value="GroES-like"/>
    <property type="match status" value="1"/>
</dbReference>
<organism evidence="3 4">
    <name type="scientific">Jeongeupia naejangsanensis</name>
    <dbReference type="NCBI Taxonomy" id="613195"/>
    <lineage>
        <taxon>Bacteria</taxon>
        <taxon>Pseudomonadati</taxon>
        <taxon>Pseudomonadota</taxon>
        <taxon>Betaproteobacteria</taxon>
        <taxon>Neisseriales</taxon>
        <taxon>Chitinibacteraceae</taxon>
        <taxon>Jeongeupia</taxon>
    </lineage>
</organism>
<dbReference type="InterPro" id="IPR002364">
    <property type="entry name" value="Quin_OxRdtase/zeta-crystal_CS"/>
</dbReference>
<dbReference type="PANTHER" id="PTHR44013:SF1">
    <property type="entry name" value="ZINC-TYPE ALCOHOL DEHYDROGENASE-LIKE PROTEIN C16A3.02C"/>
    <property type="match status" value="1"/>
</dbReference>
<keyword evidence="4" id="KW-1185">Reference proteome</keyword>
<dbReference type="SMART" id="SM00829">
    <property type="entry name" value="PKS_ER"/>
    <property type="match status" value="1"/>
</dbReference>
<dbReference type="PANTHER" id="PTHR44013">
    <property type="entry name" value="ZINC-TYPE ALCOHOL DEHYDROGENASE-LIKE PROTEIN C16A3.02C"/>
    <property type="match status" value="1"/>
</dbReference>
<keyword evidence="1" id="KW-0560">Oxidoreductase</keyword>
<gene>
    <name evidence="3" type="ORF">JMJ54_15045</name>
</gene>
<dbReference type="RefSeq" id="WP_203539373.1">
    <property type="nucleotide sequence ID" value="NZ_JAESND010000008.1"/>
</dbReference>
<protein>
    <recommendedName>
        <fullName evidence="1">Zinc-type alcohol dehydrogenase-like protein</fullName>
    </recommendedName>
</protein>
<sequence length="338" mass="35761">MKAVALNRYLPITDADALLDVEQPKPVAAGRDVLVKIEAIAVNPVDTKVRAPKDKVETSPRVLGWDAAGVVEAVGPDVTLFKVGDPVYYAGDITRPGCNAEYQLVDERIAALRPASLNAADAAALPLTAITAWEALFDRLGVSTAGADRGKAALVIGGAGGVGSIAIQLAKVVAGLTVIATASRPESRDWVTQLGADATVDHREDIAAQLKALGHETVDYVLCFNDTDQHFATMAQVIAPQGKIVSIVENSTLLDLNLLKSKSATFVWEFMFTRAMYRTADMVKQHELLTEVARLVDSGAIRTTVGAHYGAINAANLKRAHATLEAGQTIGKIVLAGF</sequence>
<dbReference type="SUPFAM" id="SSF51735">
    <property type="entry name" value="NAD(P)-binding Rossmann-fold domains"/>
    <property type="match status" value="1"/>
</dbReference>
<comment type="similarity">
    <text evidence="1">Belongs to the zinc-containing alcohol dehydrogenase family. Quinone oxidoreductase subfamily.</text>
</comment>
<dbReference type="InterPro" id="IPR013154">
    <property type="entry name" value="ADH-like_N"/>
</dbReference>
<name>A0ABS2BNE8_9NEIS</name>
<keyword evidence="1" id="KW-0862">Zinc</keyword>
<accession>A0ABS2BNE8</accession>
<evidence type="ECO:0000313" key="3">
    <source>
        <dbReference type="EMBL" id="MBM3117152.1"/>
    </source>
</evidence>
<dbReference type="InterPro" id="IPR011032">
    <property type="entry name" value="GroES-like_sf"/>
</dbReference>
<dbReference type="Pfam" id="PF08240">
    <property type="entry name" value="ADH_N"/>
    <property type="match status" value="1"/>
</dbReference>